<dbReference type="InterPro" id="IPR003646">
    <property type="entry name" value="SH3-like_bac-type"/>
</dbReference>
<feature type="region of interest" description="Disordered" evidence="1">
    <location>
        <begin position="124"/>
        <end position="149"/>
    </location>
</feature>
<dbReference type="Pfam" id="PF08239">
    <property type="entry name" value="SH3_3"/>
    <property type="match status" value="1"/>
</dbReference>
<feature type="signal peptide" evidence="2">
    <location>
        <begin position="1"/>
        <end position="17"/>
    </location>
</feature>
<dbReference type="PROSITE" id="PS51257">
    <property type="entry name" value="PROKAR_LIPOPROTEIN"/>
    <property type="match status" value="1"/>
</dbReference>
<feature type="chain" id="PRO_5038339813" evidence="2">
    <location>
        <begin position="18"/>
        <end position="211"/>
    </location>
</feature>
<feature type="domain" description="SH3b" evidence="3">
    <location>
        <begin position="151"/>
        <end position="211"/>
    </location>
</feature>
<evidence type="ECO:0000259" key="3">
    <source>
        <dbReference type="PROSITE" id="PS51781"/>
    </source>
</evidence>
<comment type="caution">
    <text evidence="4">The sequence shown here is derived from an EMBL/GenBank/DDBJ whole genome shotgun (WGS) entry which is preliminary data.</text>
</comment>
<dbReference type="Proteomes" id="UP000823886">
    <property type="component" value="Unassembled WGS sequence"/>
</dbReference>
<dbReference type="SMART" id="SM00287">
    <property type="entry name" value="SH3b"/>
    <property type="match status" value="1"/>
</dbReference>
<evidence type="ECO:0000256" key="1">
    <source>
        <dbReference type="SAM" id="MobiDB-lite"/>
    </source>
</evidence>
<evidence type="ECO:0000313" key="4">
    <source>
        <dbReference type="EMBL" id="HJC63520.1"/>
    </source>
</evidence>
<keyword evidence="2" id="KW-0732">Signal</keyword>
<dbReference type="Gene3D" id="2.30.30.40">
    <property type="entry name" value="SH3 Domains"/>
    <property type="match status" value="1"/>
</dbReference>
<reference evidence="4" key="1">
    <citation type="journal article" date="2021" name="PeerJ">
        <title>Extensive microbial diversity within the chicken gut microbiome revealed by metagenomics and culture.</title>
        <authorList>
            <person name="Gilroy R."/>
            <person name="Ravi A."/>
            <person name="Getino M."/>
            <person name="Pursley I."/>
            <person name="Horton D.L."/>
            <person name="Alikhan N.F."/>
            <person name="Baker D."/>
            <person name="Gharbi K."/>
            <person name="Hall N."/>
            <person name="Watson M."/>
            <person name="Adriaenssens E.M."/>
            <person name="Foster-Nyarko E."/>
            <person name="Jarju S."/>
            <person name="Secka A."/>
            <person name="Antonio M."/>
            <person name="Oren A."/>
            <person name="Chaudhuri R.R."/>
            <person name="La Ragione R."/>
            <person name="Hildebrand F."/>
            <person name="Pallen M.J."/>
        </authorList>
    </citation>
    <scope>NUCLEOTIDE SEQUENCE</scope>
    <source>
        <strain evidence="4">ChiBcec2-3848</strain>
    </source>
</reference>
<organism evidence="4 5">
    <name type="scientific">Candidatus Blautia merdavium</name>
    <dbReference type="NCBI Taxonomy" id="2838494"/>
    <lineage>
        <taxon>Bacteria</taxon>
        <taxon>Bacillati</taxon>
        <taxon>Bacillota</taxon>
        <taxon>Clostridia</taxon>
        <taxon>Lachnospirales</taxon>
        <taxon>Lachnospiraceae</taxon>
        <taxon>Blautia</taxon>
    </lineage>
</organism>
<dbReference type="EMBL" id="DWVZ01000105">
    <property type="protein sequence ID" value="HJC63520.1"/>
    <property type="molecule type" value="Genomic_DNA"/>
</dbReference>
<reference evidence="4" key="2">
    <citation type="submission" date="2021-04" db="EMBL/GenBank/DDBJ databases">
        <authorList>
            <person name="Gilroy R."/>
        </authorList>
    </citation>
    <scope>NUCLEOTIDE SEQUENCE</scope>
    <source>
        <strain evidence="4">ChiBcec2-3848</strain>
    </source>
</reference>
<gene>
    <name evidence="4" type="ORF">H9753_07875</name>
</gene>
<proteinExistence type="predicted"/>
<evidence type="ECO:0000256" key="2">
    <source>
        <dbReference type="SAM" id="SignalP"/>
    </source>
</evidence>
<dbReference type="AlphaFoldDB" id="A0A9D2TAP6"/>
<evidence type="ECO:0000313" key="5">
    <source>
        <dbReference type="Proteomes" id="UP000823886"/>
    </source>
</evidence>
<sequence>MKKFLLLLFVLSLCLFAACGEKTDRETEEAELDAVSSTMNGTMTKYTGSEITIETDEGTSYTFGCEKAQIQCKNGLTPGNQVQLVYVGGIDGTNTDNVRVRRIITSDDNTGVWEIANAAADGVITQPQEEETPKEAGYDTPASGTPVEETKETAWISGYVNVRADAQSDGEILGTLSPGDEITVTGICQNGWIRIPYNGGTAYIWQDFVSW</sequence>
<name>A0A9D2TAP6_9FIRM</name>
<accession>A0A9D2TAP6</accession>
<dbReference type="PROSITE" id="PS51781">
    <property type="entry name" value="SH3B"/>
    <property type="match status" value="1"/>
</dbReference>
<protein>
    <submittedName>
        <fullName evidence="4">SH3 domain-containing protein</fullName>
    </submittedName>
</protein>